<keyword evidence="3 6" id="KW-0812">Transmembrane</keyword>
<dbReference type="EMBL" id="JANBPU010000018">
    <property type="protein sequence ID" value="KAJ1920082.1"/>
    <property type="molecule type" value="Genomic_DNA"/>
</dbReference>
<dbReference type="PANTHER" id="PTHR11266">
    <property type="entry name" value="PEROXISOMAL MEMBRANE PROTEIN 2, PXMP2 MPV17"/>
    <property type="match status" value="1"/>
</dbReference>
<evidence type="ECO:0000256" key="1">
    <source>
        <dbReference type="ARBA" id="ARBA00004141"/>
    </source>
</evidence>
<dbReference type="InterPro" id="IPR007248">
    <property type="entry name" value="Mpv17_PMP22"/>
</dbReference>
<reference evidence="7" key="1">
    <citation type="submission" date="2022-07" db="EMBL/GenBank/DDBJ databases">
        <title>Phylogenomic reconstructions and comparative analyses of Kickxellomycotina fungi.</title>
        <authorList>
            <person name="Reynolds N.K."/>
            <person name="Stajich J.E."/>
            <person name="Barry K."/>
            <person name="Grigoriev I.V."/>
            <person name="Crous P."/>
            <person name="Smith M.E."/>
        </authorList>
    </citation>
    <scope>NUCLEOTIDE SEQUENCE</scope>
    <source>
        <strain evidence="7">NBRC 100468</strain>
    </source>
</reference>
<evidence type="ECO:0000256" key="3">
    <source>
        <dbReference type="ARBA" id="ARBA00022692"/>
    </source>
</evidence>
<dbReference type="GO" id="GO:0005739">
    <property type="term" value="C:mitochondrion"/>
    <property type="evidence" value="ECO:0007669"/>
    <property type="project" value="TreeGrafter"/>
</dbReference>
<evidence type="ECO:0000256" key="2">
    <source>
        <dbReference type="ARBA" id="ARBA00006824"/>
    </source>
</evidence>
<gene>
    <name evidence="7" type="ORF">H4219_001612</name>
</gene>
<dbReference type="Pfam" id="PF04117">
    <property type="entry name" value="Mpv17_PMP22"/>
    <property type="match status" value="1"/>
</dbReference>
<name>A0A9W8DV77_9FUNG</name>
<sequence>MVLLDIQVAMFDVLQLLSSAMEAHPVLTMSAINGFLATLGDIMAQSLCRDTKASGSTKDQSDEKSIAARTGHDWTRTARFVLYALYYAPLLGLWYTCLDAMFPMPPAGIDRAPQMYQYLFPLVSPVTQAVSGRVIADQLLWAPVSIAFFLFNMTVLEGGGKKELSEKFKASYPSALKANYFVWPLLDVINFALVPPMYRVIFTSVGNLFWNTFLSWVNSRTPEPENRICDDQELLQDEHHVVVNVLPDVLAPVNQEAVSRDKYTLGIKHVPQSDEEIIKELSALFQSRVPPSSYGACLSNNPDLRRCSVAAGSMLSGNGLDSRPVSVIY</sequence>
<organism evidence="7 8">
    <name type="scientific">Mycoemilia scoparia</name>
    <dbReference type="NCBI Taxonomy" id="417184"/>
    <lineage>
        <taxon>Eukaryota</taxon>
        <taxon>Fungi</taxon>
        <taxon>Fungi incertae sedis</taxon>
        <taxon>Zoopagomycota</taxon>
        <taxon>Kickxellomycotina</taxon>
        <taxon>Kickxellomycetes</taxon>
        <taxon>Kickxellales</taxon>
        <taxon>Kickxellaceae</taxon>
        <taxon>Mycoemilia</taxon>
    </lineage>
</organism>
<evidence type="ECO:0000256" key="4">
    <source>
        <dbReference type="ARBA" id="ARBA00022989"/>
    </source>
</evidence>
<evidence type="ECO:0000256" key="6">
    <source>
        <dbReference type="RuleBase" id="RU363053"/>
    </source>
</evidence>
<dbReference type="PANTHER" id="PTHR11266:SF17">
    <property type="entry name" value="PROTEIN MPV17"/>
    <property type="match status" value="1"/>
</dbReference>
<dbReference type="Proteomes" id="UP001150538">
    <property type="component" value="Unassembled WGS sequence"/>
</dbReference>
<dbReference type="GO" id="GO:0016020">
    <property type="term" value="C:membrane"/>
    <property type="evidence" value="ECO:0007669"/>
    <property type="project" value="UniProtKB-SubCell"/>
</dbReference>
<comment type="subcellular location">
    <subcellularLocation>
        <location evidence="1">Membrane</location>
        <topology evidence="1">Multi-pass membrane protein</topology>
    </subcellularLocation>
</comment>
<comment type="similarity">
    <text evidence="2 6">Belongs to the peroxisomal membrane protein PXMP2/4 family.</text>
</comment>
<dbReference type="OrthoDB" id="430207at2759"/>
<accession>A0A9W8DV77</accession>
<keyword evidence="4 6" id="KW-1133">Transmembrane helix</keyword>
<feature type="transmembrane region" description="Helical" evidence="6">
    <location>
        <begin position="180"/>
        <end position="198"/>
    </location>
</feature>
<feature type="transmembrane region" description="Helical" evidence="6">
    <location>
        <begin position="140"/>
        <end position="159"/>
    </location>
</feature>
<feature type="transmembrane region" description="Helical" evidence="6">
    <location>
        <begin position="80"/>
        <end position="96"/>
    </location>
</feature>
<protein>
    <submittedName>
        <fullName evidence="7">Uncharacterized protein</fullName>
    </submittedName>
</protein>
<comment type="caution">
    <text evidence="7">The sequence shown here is derived from an EMBL/GenBank/DDBJ whole genome shotgun (WGS) entry which is preliminary data.</text>
</comment>
<keyword evidence="8" id="KW-1185">Reference proteome</keyword>
<evidence type="ECO:0000313" key="7">
    <source>
        <dbReference type="EMBL" id="KAJ1920082.1"/>
    </source>
</evidence>
<proteinExistence type="inferred from homology"/>
<evidence type="ECO:0000313" key="8">
    <source>
        <dbReference type="Proteomes" id="UP001150538"/>
    </source>
</evidence>
<dbReference type="AlphaFoldDB" id="A0A9W8DV77"/>
<evidence type="ECO:0000256" key="5">
    <source>
        <dbReference type="ARBA" id="ARBA00023136"/>
    </source>
</evidence>
<keyword evidence="5 6" id="KW-0472">Membrane</keyword>